<feature type="compositionally biased region" description="Polar residues" evidence="1">
    <location>
        <begin position="422"/>
        <end position="435"/>
    </location>
</feature>
<gene>
    <name evidence="2" type="ORF">K458DRAFT_383024</name>
</gene>
<keyword evidence="3" id="KW-1185">Reference proteome</keyword>
<evidence type="ECO:0000313" key="3">
    <source>
        <dbReference type="Proteomes" id="UP000799291"/>
    </source>
</evidence>
<dbReference type="EMBL" id="MU005571">
    <property type="protein sequence ID" value="KAF2689902.1"/>
    <property type="molecule type" value="Genomic_DNA"/>
</dbReference>
<accession>A0A6G1JH75</accession>
<sequence>MEMNISFSTCSRTMASLWLPHSARAVAAILVCAVAAYIIAQALKYLARTRSEDQNGRPHYVARISSFSLPNNTVVSTFLYRNTAPMLATNARDADHVARTLTTLKQLVCHHHQHHTTRTRLLRIEWHTGIVVLMRAGFAVHSPVLTLPWYGIGTDFTPDFTIPMLVAKPILDFKMLGITIGFRILRDSFKSCFWRPRKIDLPLMKKTEIVQPEEISSELVLKRNDNTNIADYRRSLAAATKILHQAQISHATFLPHFPEAPDYFSHWQYGDSVATIETFEDYIKVRAWTNSDQRKWLHELCHGPLQAGQKEEDVFFEMMQNHMTSLDFRNGSSSSSSATLVDSPETSACGPAYGGSYLHADDSHADAIGYMDAQPKGVAAGGLPTPPGFPSRARGAYAYGISHGQQHQQQHRQPAAAPRQQYATSHSCPTNNQTRAVHPRRYAKPTNAPVPTTRTYKPVTMAGPLDKFLKPADACLGREHYKPRMAGPLDEFPSPVNARLARKLRSENTCLAKQPPVIGVSRGIAQVIAA</sequence>
<evidence type="ECO:0000256" key="1">
    <source>
        <dbReference type="SAM" id="MobiDB-lite"/>
    </source>
</evidence>
<protein>
    <submittedName>
        <fullName evidence="2">Uncharacterized protein</fullName>
    </submittedName>
</protein>
<evidence type="ECO:0000313" key="2">
    <source>
        <dbReference type="EMBL" id="KAF2689902.1"/>
    </source>
</evidence>
<dbReference type="AlphaFoldDB" id="A0A6G1JH75"/>
<dbReference type="Proteomes" id="UP000799291">
    <property type="component" value="Unassembled WGS sequence"/>
</dbReference>
<organism evidence="2 3">
    <name type="scientific">Lentithecium fluviatile CBS 122367</name>
    <dbReference type="NCBI Taxonomy" id="1168545"/>
    <lineage>
        <taxon>Eukaryota</taxon>
        <taxon>Fungi</taxon>
        <taxon>Dikarya</taxon>
        <taxon>Ascomycota</taxon>
        <taxon>Pezizomycotina</taxon>
        <taxon>Dothideomycetes</taxon>
        <taxon>Pleosporomycetidae</taxon>
        <taxon>Pleosporales</taxon>
        <taxon>Massarineae</taxon>
        <taxon>Lentitheciaceae</taxon>
        <taxon>Lentithecium</taxon>
    </lineage>
</organism>
<proteinExistence type="predicted"/>
<feature type="region of interest" description="Disordered" evidence="1">
    <location>
        <begin position="404"/>
        <end position="436"/>
    </location>
</feature>
<reference evidence="2" key="1">
    <citation type="journal article" date="2020" name="Stud. Mycol.">
        <title>101 Dothideomycetes genomes: a test case for predicting lifestyles and emergence of pathogens.</title>
        <authorList>
            <person name="Haridas S."/>
            <person name="Albert R."/>
            <person name="Binder M."/>
            <person name="Bloem J."/>
            <person name="Labutti K."/>
            <person name="Salamov A."/>
            <person name="Andreopoulos B."/>
            <person name="Baker S."/>
            <person name="Barry K."/>
            <person name="Bills G."/>
            <person name="Bluhm B."/>
            <person name="Cannon C."/>
            <person name="Castanera R."/>
            <person name="Culley D."/>
            <person name="Daum C."/>
            <person name="Ezra D."/>
            <person name="Gonzalez J."/>
            <person name="Henrissat B."/>
            <person name="Kuo A."/>
            <person name="Liang C."/>
            <person name="Lipzen A."/>
            <person name="Lutzoni F."/>
            <person name="Magnuson J."/>
            <person name="Mondo S."/>
            <person name="Nolan M."/>
            <person name="Ohm R."/>
            <person name="Pangilinan J."/>
            <person name="Park H.-J."/>
            <person name="Ramirez L."/>
            <person name="Alfaro M."/>
            <person name="Sun H."/>
            <person name="Tritt A."/>
            <person name="Yoshinaga Y."/>
            <person name="Zwiers L.-H."/>
            <person name="Turgeon B."/>
            <person name="Goodwin S."/>
            <person name="Spatafora J."/>
            <person name="Crous P."/>
            <person name="Grigoriev I."/>
        </authorList>
    </citation>
    <scope>NUCLEOTIDE SEQUENCE</scope>
    <source>
        <strain evidence="2">CBS 122367</strain>
    </source>
</reference>
<feature type="compositionally biased region" description="Low complexity" evidence="1">
    <location>
        <begin position="405"/>
        <end position="421"/>
    </location>
</feature>
<name>A0A6G1JH75_9PLEO</name>